<reference evidence="2 3" key="1">
    <citation type="submission" date="2020-07" db="EMBL/GenBank/DDBJ databases">
        <title>Comparative genomics of pyrophilous fungi reveals a link between fire events and developmental genes.</title>
        <authorList>
            <consortium name="DOE Joint Genome Institute"/>
            <person name="Steindorff A.S."/>
            <person name="Carver A."/>
            <person name="Calhoun S."/>
            <person name="Stillman K."/>
            <person name="Liu H."/>
            <person name="Lipzen A."/>
            <person name="Pangilinan J."/>
            <person name="Labutti K."/>
            <person name="Bruns T.D."/>
            <person name="Grigoriev I.V."/>
        </authorList>
    </citation>
    <scope>NUCLEOTIDE SEQUENCE [LARGE SCALE GENOMIC DNA]</scope>
    <source>
        <strain evidence="2 3">CBS 144469</strain>
    </source>
</reference>
<sequence length="156" mass="16872">MSIVSCPLDVPTLESAVLLAVASLYGPLSLPWWFRLSSSTILRGVVHHVGPSKMSLPALNAFLGKAGRSCRRPATLATSSVDAKPQRCFLSSMPSPFDQPGPHRFSASSQLAYHRNLPVVYLILADGILFAISLVPALTYRPHLAYILRTESLTTA</sequence>
<gene>
    <name evidence="2" type="ORF">DFP72DRAFT_1072523</name>
</gene>
<dbReference type="Proteomes" id="UP000521943">
    <property type="component" value="Unassembled WGS sequence"/>
</dbReference>
<evidence type="ECO:0000313" key="2">
    <source>
        <dbReference type="EMBL" id="KAF6750182.1"/>
    </source>
</evidence>
<evidence type="ECO:0000256" key="1">
    <source>
        <dbReference type="SAM" id="Phobius"/>
    </source>
</evidence>
<evidence type="ECO:0000313" key="3">
    <source>
        <dbReference type="Proteomes" id="UP000521943"/>
    </source>
</evidence>
<keyword evidence="3" id="KW-1185">Reference proteome</keyword>
<organism evidence="2 3">
    <name type="scientific">Ephemerocybe angulata</name>
    <dbReference type="NCBI Taxonomy" id="980116"/>
    <lineage>
        <taxon>Eukaryota</taxon>
        <taxon>Fungi</taxon>
        <taxon>Dikarya</taxon>
        <taxon>Basidiomycota</taxon>
        <taxon>Agaricomycotina</taxon>
        <taxon>Agaricomycetes</taxon>
        <taxon>Agaricomycetidae</taxon>
        <taxon>Agaricales</taxon>
        <taxon>Agaricineae</taxon>
        <taxon>Psathyrellaceae</taxon>
        <taxon>Ephemerocybe</taxon>
    </lineage>
</organism>
<name>A0A8H6M3G9_9AGAR</name>
<keyword evidence="1" id="KW-0812">Transmembrane</keyword>
<protein>
    <submittedName>
        <fullName evidence="2">Uncharacterized protein</fullName>
    </submittedName>
</protein>
<dbReference type="AlphaFoldDB" id="A0A8H6M3G9"/>
<keyword evidence="1" id="KW-0472">Membrane</keyword>
<proteinExistence type="predicted"/>
<dbReference type="EMBL" id="JACGCI010000058">
    <property type="protein sequence ID" value="KAF6750182.1"/>
    <property type="molecule type" value="Genomic_DNA"/>
</dbReference>
<comment type="caution">
    <text evidence="2">The sequence shown here is derived from an EMBL/GenBank/DDBJ whole genome shotgun (WGS) entry which is preliminary data.</text>
</comment>
<feature type="transmembrane region" description="Helical" evidence="1">
    <location>
        <begin position="15"/>
        <end position="34"/>
    </location>
</feature>
<feature type="transmembrane region" description="Helical" evidence="1">
    <location>
        <begin position="119"/>
        <end position="140"/>
    </location>
</feature>
<accession>A0A8H6M3G9</accession>
<keyword evidence="1" id="KW-1133">Transmembrane helix</keyword>